<name>A0A8C0U8S3_CYACU</name>
<evidence type="ECO:0000256" key="1">
    <source>
        <dbReference type="SAM" id="MobiDB-lite"/>
    </source>
</evidence>
<evidence type="ECO:0000313" key="2">
    <source>
        <dbReference type="Ensembl" id="ENSCCEP00000004102.1"/>
    </source>
</evidence>
<dbReference type="AlphaFoldDB" id="A0A8C0U8S3"/>
<feature type="compositionally biased region" description="Pro residues" evidence="1">
    <location>
        <begin position="251"/>
        <end position="266"/>
    </location>
</feature>
<feature type="compositionally biased region" description="Polar residues" evidence="1">
    <location>
        <begin position="270"/>
        <end position="286"/>
    </location>
</feature>
<feature type="region of interest" description="Disordered" evidence="1">
    <location>
        <begin position="78"/>
        <end position="102"/>
    </location>
</feature>
<dbReference type="Proteomes" id="UP000694410">
    <property type="component" value="Unplaced"/>
</dbReference>
<feature type="region of interest" description="Disordered" evidence="1">
    <location>
        <begin position="248"/>
        <end position="341"/>
    </location>
</feature>
<accession>A0A8C0U8S3</accession>
<dbReference type="Ensembl" id="ENSCCET00000006874.1">
    <property type="protein sequence ID" value="ENSCCEP00000004102.1"/>
    <property type="gene ID" value="ENSCCEG00000004580.1"/>
</dbReference>
<evidence type="ECO:0000313" key="3">
    <source>
        <dbReference type="Proteomes" id="UP000694410"/>
    </source>
</evidence>
<protein>
    <submittedName>
        <fullName evidence="2">Uncharacterized protein</fullName>
    </submittedName>
</protein>
<reference evidence="2" key="2">
    <citation type="submission" date="2025-09" db="UniProtKB">
        <authorList>
            <consortium name="Ensembl"/>
        </authorList>
    </citation>
    <scope>IDENTIFICATION</scope>
</reference>
<keyword evidence="3" id="KW-1185">Reference proteome</keyword>
<feature type="compositionally biased region" description="Low complexity" evidence="1">
    <location>
        <begin position="390"/>
        <end position="402"/>
    </location>
</feature>
<proteinExistence type="predicted"/>
<reference evidence="2" key="1">
    <citation type="submission" date="2025-08" db="UniProtKB">
        <authorList>
            <consortium name="Ensembl"/>
        </authorList>
    </citation>
    <scope>IDENTIFICATION</scope>
</reference>
<sequence length="402" mass="42203">MPPPSRGSPRERQRIRGAAPALHLGLEALDLDLPVLDLLPELLGNGLLRLHDLQEMEVLLHQRLVLCRQVPVAAADTAVSVPPPDPARPRHRGSPCPEPPIHTPTSGLSLPCTPSSHPNIGALLVLNPQIHTPTSGLSLLCPRFIPPVLGLSLLHPQFIPPVLGLSLLHPQFIPPLLGLSLLRPQFIPPVSGLSLLHPRFIPPVSGLSLLRPPLPPPPAKPCCWQGPQGMGFLPFPAHSSCLIPHLSASPDLPPPEGHPAVLPPERSPGQLGSASTPRAQTGQTPSSPVPAAFSRGRSGTPWLQAGTGSASLPGGPVPGDCDGNGDRGTAEHGPHSARGSPAWGWGAEVSCSACWQWPARPAPPGTLSTGTGHTWRELWLPPTRRSPWHPRSSAPGSSGSRG</sequence>
<feature type="region of interest" description="Disordered" evidence="1">
    <location>
        <begin position="363"/>
        <end position="402"/>
    </location>
</feature>
<feature type="compositionally biased region" description="Basic and acidic residues" evidence="1">
    <location>
        <begin position="324"/>
        <end position="334"/>
    </location>
</feature>
<organism evidence="2 3">
    <name type="scientific">Cyanistes caeruleus</name>
    <name type="common">Eurasian blue tit</name>
    <name type="synonym">Parus caeruleus</name>
    <dbReference type="NCBI Taxonomy" id="156563"/>
    <lineage>
        <taxon>Eukaryota</taxon>
        <taxon>Metazoa</taxon>
        <taxon>Chordata</taxon>
        <taxon>Craniata</taxon>
        <taxon>Vertebrata</taxon>
        <taxon>Euteleostomi</taxon>
        <taxon>Archelosauria</taxon>
        <taxon>Archosauria</taxon>
        <taxon>Dinosauria</taxon>
        <taxon>Saurischia</taxon>
        <taxon>Theropoda</taxon>
        <taxon>Coelurosauria</taxon>
        <taxon>Aves</taxon>
        <taxon>Neognathae</taxon>
        <taxon>Neoaves</taxon>
        <taxon>Telluraves</taxon>
        <taxon>Australaves</taxon>
        <taxon>Passeriformes</taxon>
        <taxon>Paridae</taxon>
        <taxon>Cyanistes</taxon>
    </lineage>
</organism>